<proteinExistence type="inferred from homology"/>
<dbReference type="STRING" id="4072.A0A2G2YMV5"/>
<comment type="similarity">
    <text evidence="1">Belongs to the cytochrome P450 family.</text>
</comment>
<keyword evidence="5" id="KW-0408">Iron</keyword>
<dbReference type="GO" id="GO:0020037">
    <property type="term" value="F:heme binding"/>
    <property type="evidence" value="ECO:0007669"/>
    <property type="project" value="InterPro"/>
</dbReference>
<dbReference type="Gramene" id="PHT71034">
    <property type="protein sequence ID" value="PHT71034"/>
    <property type="gene ID" value="T459_26138"/>
</dbReference>
<dbReference type="PANTHER" id="PTHR47950">
    <property type="entry name" value="CYTOCHROME P450, FAMILY 76, SUBFAMILY C, POLYPEPTIDE 5-RELATED"/>
    <property type="match status" value="1"/>
</dbReference>
<dbReference type="SUPFAM" id="SSF48264">
    <property type="entry name" value="Cytochrome P450"/>
    <property type="match status" value="1"/>
</dbReference>
<sequence>MFLASSETTSSSVEWAMTDLLRHPEAMDKVKTEISRVVGPNKKFEESDIDNLPYMQAVIKESLRLHPPAPFLIPREKIHDTKFLGYDVPKGTQVLVNVWAIGRNAECWDDPMSFKPKRLLSLKLDMKGQHYMCCLDFSPSHDAFRSGIVVSRIRMGAS</sequence>
<organism evidence="7 8">
    <name type="scientific">Capsicum annuum</name>
    <name type="common">Capsicum pepper</name>
    <dbReference type="NCBI Taxonomy" id="4072"/>
    <lineage>
        <taxon>Eukaryota</taxon>
        <taxon>Viridiplantae</taxon>
        <taxon>Streptophyta</taxon>
        <taxon>Embryophyta</taxon>
        <taxon>Tracheophyta</taxon>
        <taxon>Spermatophyta</taxon>
        <taxon>Magnoliopsida</taxon>
        <taxon>eudicotyledons</taxon>
        <taxon>Gunneridae</taxon>
        <taxon>Pentapetalae</taxon>
        <taxon>asterids</taxon>
        <taxon>lamiids</taxon>
        <taxon>Solanales</taxon>
        <taxon>Solanaceae</taxon>
        <taxon>Solanoideae</taxon>
        <taxon>Capsiceae</taxon>
        <taxon>Capsicum</taxon>
    </lineage>
</organism>
<dbReference type="AlphaFoldDB" id="A0A2G2YMV5"/>
<dbReference type="PRINTS" id="PR00385">
    <property type="entry name" value="P450"/>
</dbReference>
<dbReference type="GO" id="GO:0016705">
    <property type="term" value="F:oxidoreductase activity, acting on paired donors, with incorporation or reduction of molecular oxygen"/>
    <property type="evidence" value="ECO:0007669"/>
    <property type="project" value="InterPro"/>
</dbReference>
<gene>
    <name evidence="7" type="ORF">T459_26138</name>
</gene>
<keyword evidence="3" id="KW-0479">Metal-binding</keyword>
<dbReference type="InterPro" id="IPR001128">
    <property type="entry name" value="Cyt_P450"/>
</dbReference>
<evidence type="ECO:0008006" key="9">
    <source>
        <dbReference type="Google" id="ProtNLM"/>
    </source>
</evidence>
<dbReference type="EMBL" id="AYRZ02000010">
    <property type="protein sequence ID" value="PHT71034.1"/>
    <property type="molecule type" value="Genomic_DNA"/>
</dbReference>
<dbReference type="Pfam" id="PF00067">
    <property type="entry name" value="p450"/>
    <property type="match status" value="1"/>
</dbReference>
<evidence type="ECO:0000313" key="7">
    <source>
        <dbReference type="EMBL" id="PHT71034.1"/>
    </source>
</evidence>
<dbReference type="Gene3D" id="1.10.630.10">
    <property type="entry name" value="Cytochrome P450"/>
    <property type="match status" value="1"/>
</dbReference>
<dbReference type="OMA" id="HCGIANT"/>
<reference evidence="7 8" key="1">
    <citation type="journal article" date="2014" name="Nat. Genet.">
        <title>Genome sequence of the hot pepper provides insights into the evolution of pungency in Capsicum species.</title>
        <authorList>
            <person name="Kim S."/>
            <person name="Park M."/>
            <person name="Yeom S.I."/>
            <person name="Kim Y.M."/>
            <person name="Lee J.M."/>
            <person name="Lee H.A."/>
            <person name="Seo E."/>
            <person name="Choi J."/>
            <person name="Cheong K."/>
            <person name="Kim K.T."/>
            <person name="Jung K."/>
            <person name="Lee G.W."/>
            <person name="Oh S.K."/>
            <person name="Bae C."/>
            <person name="Kim S.B."/>
            <person name="Lee H.Y."/>
            <person name="Kim S.Y."/>
            <person name="Kim M.S."/>
            <person name="Kang B.C."/>
            <person name="Jo Y.D."/>
            <person name="Yang H.B."/>
            <person name="Jeong H.J."/>
            <person name="Kang W.H."/>
            <person name="Kwon J.K."/>
            <person name="Shin C."/>
            <person name="Lim J.Y."/>
            <person name="Park J.H."/>
            <person name="Huh J.H."/>
            <person name="Kim J.S."/>
            <person name="Kim B.D."/>
            <person name="Cohen O."/>
            <person name="Paran I."/>
            <person name="Suh M.C."/>
            <person name="Lee S.B."/>
            <person name="Kim Y.K."/>
            <person name="Shin Y."/>
            <person name="Noh S.J."/>
            <person name="Park J."/>
            <person name="Seo Y.S."/>
            <person name="Kwon S.Y."/>
            <person name="Kim H.A."/>
            <person name="Park J.M."/>
            <person name="Kim H.J."/>
            <person name="Choi S.B."/>
            <person name="Bosland P.W."/>
            <person name="Reeves G."/>
            <person name="Jo S.H."/>
            <person name="Lee B.W."/>
            <person name="Cho H.T."/>
            <person name="Choi H.S."/>
            <person name="Lee M.S."/>
            <person name="Yu Y."/>
            <person name="Do Choi Y."/>
            <person name="Park B.S."/>
            <person name="van Deynze A."/>
            <person name="Ashrafi H."/>
            <person name="Hill T."/>
            <person name="Kim W.T."/>
            <person name="Pai H.S."/>
            <person name="Ahn H.K."/>
            <person name="Yeam I."/>
            <person name="Giovannoni J.J."/>
            <person name="Rose J.K."/>
            <person name="Sorensen I."/>
            <person name="Lee S.J."/>
            <person name="Kim R.W."/>
            <person name="Choi I.Y."/>
            <person name="Choi B.S."/>
            <person name="Lim J.S."/>
            <person name="Lee Y.H."/>
            <person name="Choi D."/>
        </authorList>
    </citation>
    <scope>NUCLEOTIDE SEQUENCE [LARGE SCALE GENOMIC DNA]</scope>
    <source>
        <strain evidence="8">cv. CM334</strain>
    </source>
</reference>
<evidence type="ECO:0000256" key="1">
    <source>
        <dbReference type="ARBA" id="ARBA00010617"/>
    </source>
</evidence>
<dbReference type="PANTHER" id="PTHR47950:SF36">
    <property type="entry name" value="CYTOCHROME P450 76A2-LIKE"/>
    <property type="match status" value="1"/>
</dbReference>
<dbReference type="GO" id="GO:0004497">
    <property type="term" value="F:monooxygenase activity"/>
    <property type="evidence" value="ECO:0007669"/>
    <property type="project" value="UniProtKB-KW"/>
</dbReference>
<dbReference type="PRINTS" id="PR00463">
    <property type="entry name" value="EP450I"/>
</dbReference>
<comment type="caution">
    <text evidence="7">The sequence shown here is derived from an EMBL/GenBank/DDBJ whole genome shotgun (WGS) entry which is preliminary data.</text>
</comment>
<evidence type="ECO:0000256" key="3">
    <source>
        <dbReference type="ARBA" id="ARBA00022723"/>
    </source>
</evidence>
<keyword evidence="2" id="KW-0349">Heme</keyword>
<evidence type="ECO:0000256" key="2">
    <source>
        <dbReference type="ARBA" id="ARBA00022617"/>
    </source>
</evidence>
<dbReference type="InterPro" id="IPR002401">
    <property type="entry name" value="Cyt_P450_E_grp-I"/>
</dbReference>
<evidence type="ECO:0000256" key="5">
    <source>
        <dbReference type="ARBA" id="ARBA00023004"/>
    </source>
</evidence>
<dbReference type="Proteomes" id="UP000222542">
    <property type="component" value="Unassembled WGS sequence"/>
</dbReference>
<evidence type="ECO:0000256" key="4">
    <source>
        <dbReference type="ARBA" id="ARBA00023002"/>
    </source>
</evidence>
<evidence type="ECO:0000313" key="8">
    <source>
        <dbReference type="Proteomes" id="UP000222542"/>
    </source>
</evidence>
<reference evidence="7 8" key="2">
    <citation type="journal article" date="2017" name="Genome Biol.">
        <title>New reference genome sequences of hot pepper reveal the massive evolution of plant disease-resistance genes by retroduplication.</title>
        <authorList>
            <person name="Kim S."/>
            <person name="Park J."/>
            <person name="Yeom S.I."/>
            <person name="Kim Y.M."/>
            <person name="Seo E."/>
            <person name="Kim K.T."/>
            <person name="Kim M.S."/>
            <person name="Lee J.M."/>
            <person name="Cheong K."/>
            <person name="Shin H.S."/>
            <person name="Kim S.B."/>
            <person name="Han K."/>
            <person name="Lee J."/>
            <person name="Park M."/>
            <person name="Lee H.A."/>
            <person name="Lee H.Y."/>
            <person name="Lee Y."/>
            <person name="Oh S."/>
            <person name="Lee J.H."/>
            <person name="Choi E."/>
            <person name="Choi E."/>
            <person name="Lee S.E."/>
            <person name="Jeon J."/>
            <person name="Kim H."/>
            <person name="Choi G."/>
            <person name="Song H."/>
            <person name="Lee J."/>
            <person name="Lee S.C."/>
            <person name="Kwon J.K."/>
            <person name="Lee H.Y."/>
            <person name="Koo N."/>
            <person name="Hong Y."/>
            <person name="Kim R.W."/>
            <person name="Kang W.H."/>
            <person name="Huh J.H."/>
            <person name="Kang B.C."/>
            <person name="Yang T.J."/>
            <person name="Lee Y.H."/>
            <person name="Bennetzen J.L."/>
            <person name="Choi D."/>
        </authorList>
    </citation>
    <scope>NUCLEOTIDE SEQUENCE [LARGE SCALE GENOMIC DNA]</scope>
    <source>
        <strain evidence="8">cv. CM334</strain>
    </source>
</reference>
<dbReference type="GO" id="GO:0005506">
    <property type="term" value="F:iron ion binding"/>
    <property type="evidence" value="ECO:0007669"/>
    <property type="project" value="InterPro"/>
</dbReference>
<protein>
    <recommendedName>
        <fullName evidence="9">Cytochrome 76A2</fullName>
    </recommendedName>
</protein>
<dbReference type="InterPro" id="IPR036396">
    <property type="entry name" value="Cyt_P450_sf"/>
</dbReference>
<accession>A0A2G2YMV5</accession>
<keyword evidence="6" id="KW-0503">Monooxygenase</keyword>
<evidence type="ECO:0000256" key="6">
    <source>
        <dbReference type="ARBA" id="ARBA00023033"/>
    </source>
</evidence>
<name>A0A2G2YMV5_CAPAN</name>
<keyword evidence="4" id="KW-0560">Oxidoreductase</keyword>
<keyword evidence="8" id="KW-1185">Reference proteome</keyword>
<dbReference type="SMR" id="A0A2G2YMV5"/>